<name>Q1N4H7_9GAMM</name>
<dbReference type="SUPFAM" id="SSF103054">
    <property type="entry name" value="General secretion pathway protein M, EpsM"/>
    <property type="match status" value="1"/>
</dbReference>
<dbReference type="GO" id="GO:0005886">
    <property type="term" value="C:plasma membrane"/>
    <property type="evidence" value="ECO:0007669"/>
    <property type="project" value="UniProtKB-SubCell"/>
</dbReference>
<dbReference type="STRING" id="207949.RED65_01785"/>
<evidence type="ECO:0000256" key="1">
    <source>
        <dbReference type="ARBA" id="ARBA00004377"/>
    </source>
</evidence>
<keyword evidence="4 10" id="KW-1003">Cell membrane</keyword>
<reference evidence="12 13" key="1">
    <citation type="submission" date="2006-03" db="EMBL/GenBank/DDBJ databases">
        <authorList>
            <person name="Pinhassi J."/>
            <person name="Pedros-Alio C."/>
            <person name="Ferriera S."/>
            <person name="Johnson J."/>
            <person name="Kravitz S."/>
            <person name="Halpern A."/>
            <person name="Remington K."/>
            <person name="Beeson K."/>
            <person name="Tran B."/>
            <person name="Rogers Y.-H."/>
            <person name="Friedman R."/>
            <person name="Venter J.C."/>
        </authorList>
    </citation>
    <scope>NUCLEOTIDE SEQUENCE [LARGE SCALE GENOMIC DNA]</scope>
    <source>
        <strain evidence="12 13">RED65</strain>
    </source>
</reference>
<evidence type="ECO:0000313" key="12">
    <source>
        <dbReference type="EMBL" id="EAT13451.1"/>
    </source>
</evidence>
<dbReference type="OrthoDB" id="6120808at2"/>
<dbReference type="PIRSF" id="PIRSF006291">
    <property type="entry name" value="GspM"/>
    <property type="match status" value="1"/>
</dbReference>
<evidence type="ECO:0000256" key="6">
    <source>
        <dbReference type="ARBA" id="ARBA00022692"/>
    </source>
</evidence>
<dbReference type="AlphaFoldDB" id="Q1N4H7"/>
<evidence type="ECO:0000256" key="2">
    <source>
        <dbReference type="ARBA" id="ARBA00010637"/>
    </source>
</evidence>
<dbReference type="GO" id="GO:0015628">
    <property type="term" value="P:protein secretion by the type II secretion system"/>
    <property type="evidence" value="ECO:0007669"/>
    <property type="project" value="InterPro"/>
</dbReference>
<evidence type="ECO:0000256" key="7">
    <source>
        <dbReference type="ARBA" id="ARBA00022927"/>
    </source>
</evidence>
<proteinExistence type="inferred from homology"/>
<dbReference type="RefSeq" id="WP_007017835.1">
    <property type="nucleotide sequence ID" value="NZ_CH724114.1"/>
</dbReference>
<keyword evidence="9 10" id="KW-0472">Membrane</keyword>
<dbReference type="InterPro" id="IPR023229">
    <property type="entry name" value="T2SS_M_periplasmic_sf"/>
</dbReference>
<keyword evidence="7 10" id="KW-0653">Protein transport</keyword>
<feature type="transmembrane region" description="Helical" evidence="11">
    <location>
        <begin position="38"/>
        <end position="56"/>
    </location>
</feature>
<accession>Q1N4H7</accession>
<dbReference type="InterPro" id="IPR007690">
    <property type="entry name" value="T2SS_GspM"/>
</dbReference>
<dbReference type="HOGENOM" id="CLU_118900_2_1_6"/>
<evidence type="ECO:0000256" key="10">
    <source>
        <dbReference type="PIRNR" id="PIRNR006291"/>
    </source>
</evidence>
<comment type="similarity">
    <text evidence="2 10">Belongs to the GSP M family.</text>
</comment>
<gene>
    <name evidence="12" type="ORF">RED65_01785</name>
</gene>
<evidence type="ECO:0000256" key="8">
    <source>
        <dbReference type="ARBA" id="ARBA00022989"/>
    </source>
</evidence>
<protein>
    <recommendedName>
        <fullName evidence="10">Type II secretion system protein M</fullName>
        <shortName evidence="10">T2SS protein M</shortName>
    </recommendedName>
    <alternativeName>
        <fullName evidence="10">General secretion pathway protein M</fullName>
    </alternativeName>
</protein>
<comment type="caution">
    <text evidence="12">The sequence shown here is derived from an EMBL/GenBank/DDBJ whole genome shotgun (WGS) entry which is preliminary data.</text>
</comment>
<evidence type="ECO:0000256" key="4">
    <source>
        <dbReference type="ARBA" id="ARBA00022475"/>
    </source>
</evidence>
<organism evidence="12 13">
    <name type="scientific">Bermanella marisrubri</name>
    <dbReference type="NCBI Taxonomy" id="207949"/>
    <lineage>
        <taxon>Bacteria</taxon>
        <taxon>Pseudomonadati</taxon>
        <taxon>Pseudomonadota</taxon>
        <taxon>Gammaproteobacteria</taxon>
        <taxon>Oceanospirillales</taxon>
        <taxon>Oceanospirillaceae</taxon>
        <taxon>Bermanella</taxon>
    </lineage>
</organism>
<dbReference type="Gene3D" id="3.30.1360.100">
    <property type="entry name" value="General secretion pathway protein M, EpsM"/>
    <property type="match status" value="1"/>
</dbReference>
<keyword evidence="8 11" id="KW-1133">Transmembrane helix</keyword>
<evidence type="ECO:0000256" key="9">
    <source>
        <dbReference type="ARBA" id="ARBA00023136"/>
    </source>
</evidence>
<keyword evidence="5 10" id="KW-0997">Cell inner membrane</keyword>
<keyword evidence="6 11" id="KW-0812">Transmembrane</keyword>
<evidence type="ECO:0000313" key="13">
    <source>
        <dbReference type="Proteomes" id="UP000004263"/>
    </source>
</evidence>
<comment type="function">
    <text evidence="10">Inner membrane component of the type II secretion system required for the energy-dependent secretion of extracellular factors such as proteases and toxins from the periplasm.</text>
</comment>
<dbReference type="Proteomes" id="UP000004263">
    <property type="component" value="Unassembled WGS sequence"/>
</dbReference>
<keyword evidence="13" id="KW-1185">Reference proteome</keyword>
<comment type="subcellular location">
    <subcellularLocation>
        <location evidence="1">Cell inner membrane</location>
        <topology evidence="1">Single-pass membrane protein</topology>
    </subcellularLocation>
</comment>
<sequence length="176" mass="19773">MANAIDNFTSNLKRQLEQSSIYQSVHNWYSQLGTNDQSIVKVLLFVISLVLIYAWIWQPAVDARDAANKSFNKELSFHESLKENAYRFKGGSSSNQPSGGSILSIVSATAKAKKIELRRFEPDGATRLRIWLDKAEFDAVIDWIEILEAEKGILVEQISLDKVSSGRVNVRAVLTQ</sequence>
<evidence type="ECO:0000256" key="5">
    <source>
        <dbReference type="ARBA" id="ARBA00022519"/>
    </source>
</evidence>
<keyword evidence="3 10" id="KW-0813">Transport</keyword>
<evidence type="ECO:0000256" key="3">
    <source>
        <dbReference type="ARBA" id="ARBA00022448"/>
    </source>
</evidence>
<dbReference type="Pfam" id="PF04612">
    <property type="entry name" value="T2SSM"/>
    <property type="match status" value="1"/>
</dbReference>
<dbReference type="GO" id="GO:0015627">
    <property type="term" value="C:type II protein secretion system complex"/>
    <property type="evidence" value="ECO:0007669"/>
    <property type="project" value="InterPro"/>
</dbReference>
<dbReference type="EMBL" id="AAQH01000002">
    <property type="protein sequence ID" value="EAT13451.1"/>
    <property type="molecule type" value="Genomic_DNA"/>
</dbReference>
<evidence type="ECO:0000256" key="11">
    <source>
        <dbReference type="SAM" id="Phobius"/>
    </source>
</evidence>